<protein>
    <submittedName>
        <fullName evidence="9">Uncharacterized protein</fullName>
    </submittedName>
</protein>
<feature type="region of interest" description="Disordered" evidence="8">
    <location>
        <begin position="789"/>
        <end position="819"/>
    </location>
</feature>
<feature type="compositionally biased region" description="Low complexity" evidence="8">
    <location>
        <begin position="801"/>
        <end position="810"/>
    </location>
</feature>
<dbReference type="GeneID" id="43586569"/>
<feature type="compositionally biased region" description="Low complexity" evidence="8">
    <location>
        <begin position="342"/>
        <end position="353"/>
    </location>
</feature>
<dbReference type="EMBL" id="CP144053">
    <property type="protein sequence ID" value="WWD17169.1"/>
    <property type="molecule type" value="Genomic_DNA"/>
</dbReference>
<dbReference type="Proteomes" id="UP000322225">
    <property type="component" value="Chromosome 3"/>
</dbReference>
<keyword evidence="4" id="KW-0396">Initiation factor</keyword>
<reference evidence="9" key="1">
    <citation type="submission" date="2017-08" db="EMBL/GenBank/DDBJ databases">
        <authorList>
            <person name="Cuomo C."/>
            <person name="Billmyre B."/>
            <person name="Heitman J."/>
        </authorList>
    </citation>
    <scope>NUCLEOTIDE SEQUENCE</scope>
    <source>
        <strain evidence="9">CBS 12478</strain>
    </source>
</reference>
<sequence>MSQITTPPLNAGNKPSAPGSASSAWARGPPSAAPSNPASTTASGASTPAQGTPNGVNANGAQNGSVPVTIGGGHSRKSSLLVGGGMDIKRGSINFGTVDSPNPMLSSSPAAPSTTGGHLADSVKTFGSIDADASSDPNAVKTRRISSLAPSSATSPVAGAPPAKKLDMHSLFAGKPHPTPSAASPAMSPPQQAAGAPPHIRRQSMGQSGFQGPNGLPNSPYAGNPHLRPPVNGLPNQPRSPVLNQSIGPGQFNASVPPQVQQGFRPPQGGIPPQQSPVRPNGVPPQGIPRPGMMMGPQMGPYGMHPPQGPQYQMMGYQPQSGYYGQYNPYEQQQQFGMNPSQWAPQQHPQNQQFNGVGGFSPAQQSGPMSPRAAQAQLPSTQSPLPPSATLPSSGGASPAPTPPTRPPSLMSGHQGTPSNASISVPATPSRPMPPTFAPQQSTAPSTPGFPQLSGGAPTFTPRRPTTIKISRPDGTAVDIKEAAKAAVKPTLSSAPSSGAATPELPSEVAPEAPKKKLPTLPVIVRIESEEQKKKRLAEDADRERIRKIEEKEEQERKERQERKAKEEEERKTKEASDKADQDKVDADDKVKADAAAEKKKLEDAFEAEQAAAKKAAEEKEAAAKAEKESSEKAEQEKAAAHAAAQEAREKADEQRRALLTPTPSASTPGSPLGSPALGAGLPAKPVAAISSARRAVPAAIDVKPSSPGLTEDSPTVSVSAASTAKSIEDLSSIVYPASTKPLNPSFYVDSEPGKYRYDRDFLMQFMGFCRDKPESLPPLEEIGLEADASSGFGSRGARGGRSSMGPSSRNVSGAATGLGIGGINRPSFPGQGMGSFGMGQFGSGSGSLRGTTSEQRYQAALRASGMGRTPSQGGPGGLPGMSGLPSMGPSTSRSGASRGSQRGTKRAPQERASMPQDPAMAPLQVSGNAWTRTRLGGDDEGSPAFIERKVKALLNKLTEEKFDGISKQILEWANKSQNETDGMTLKLVIKLIFEKATDEAHWSAMYAKLCRLLLVELDPAVTEVLDGKPTSGGALFRKYLLGRCQMDFEAGWKAREDTALAAAAKSEDDKERLAKHEQEKEEGADAAMLSDEYYAAQKAKRRGLGLVQLIGELYKLEMVSKGVIRQCLIRLLGNVTDPDEEDIESTCKLLTTIGKAYDAAAPENMNTVFERLNQVINSENISSRIKFMIMDIMDLRRSKWHSRNKQAGVMTIAEIHQQAAQEKAAASAQVSQQSISRGGSRTGHARRDGPQPGEWQSVSTGPRIARPADFSGIGRNISSSGMPAAPTFGPSSVFARKGKPGAAGSVTPPLSRQPSSANMFSALNEATEGAPTERRPSADAGEPAPQRKRLNLAPRTKPLPGDGEEKEDDEEEAESGDEADAPVESGEMSEDAAKSKIALDMKELWGEKDQGGSRSPDDIAEYFKALPEARRPLLAERLAEDVFRIAKLKDAEVVAKGWKVSLEQGAATLDQLKQALDARMPTLDDEAIDFPAAYKAIAVLMRSVSLSTEEIDALVAKIDVYGEPRITPKMKLDKAFTQLDEEAASA</sequence>
<feature type="compositionally biased region" description="Low complexity" evidence="8">
    <location>
        <begin position="261"/>
        <end position="277"/>
    </location>
</feature>
<dbReference type="Gene3D" id="1.25.40.180">
    <property type="match status" value="1"/>
</dbReference>
<feature type="compositionally biased region" description="Low complexity" evidence="8">
    <location>
        <begin position="390"/>
        <end position="399"/>
    </location>
</feature>
<dbReference type="InterPro" id="IPR016024">
    <property type="entry name" value="ARM-type_fold"/>
</dbReference>
<dbReference type="InterPro" id="IPR022745">
    <property type="entry name" value="eIF4G1_eIF4E-bd"/>
</dbReference>
<feature type="compositionally biased region" description="Polar residues" evidence="8">
    <location>
        <begin position="1309"/>
        <end position="1322"/>
    </location>
</feature>
<feature type="region of interest" description="Disordered" evidence="8">
    <location>
        <begin position="1065"/>
        <end position="1084"/>
    </location>
</feature>
<accession>A0A5M6CAJ6</accession>
<keyword evidence="10" id="KW-1185">Reference proteome</keyword>
<feature type="region of interest" description="Disordered" evidence="8">
    <location>
        <begin position="865"/>
        <end position="923"/>
    </location>
</feature>
<feature type="compositionally biased region" description="Polar residues" evidence="8">
    <location>
        <begin position="94"/>
        <end position="116"/>
    </location>
</feature>
<feature type="compositionally biased region" description="Low complexity" evidence="8">
    <location>
        <begin position="882"/>
        <end position="903"/>
    </location>
</feature>
<dbReference type="Pfam" id="PF12152">
    <property type="entry name" value="eIF_4G1"/>
    <property type="match status" value="1"/>
</dbReference>
<dbReference type="SUPFAM" id="SSF101489">
    <property type="entry name" value="Eukaryotic initiation factor 4f subunit eIF4g, eIF4e-binding domain"/>
    <property type="match status" value="1"/>
</dbReference>
<feature type="compositionally biased region" description="Basic and acidic residues" evidence="8">
    <location>
        <begin position="647"/>
        <end position="657"/>
    </location>
</feature>
<dbReference type="InterPro" id="IPR003890">
    <property type="entry name" value="MIF4G-like_typ-3"/>
</dbReference>
<dbReference type="GO" id="GO:0003743">
    <property type="term" value="F:translation initiation factor activity"/>
    <property type="evidence" value="ECO:0007669"/>
    <property type="project" value="UniProtKB-KW"/>
</dbReference>
<reference evidence="9" key="2">
    <citation type="submission" date="2024-01" db="EMBL/GenBank/DDBJ databases">
        <title>Comparative genomics of Cryptococcus and Kwoniella reveals pathogenesis evolution and contrasting modes of karyotype evolution via chromosome fusion or intercentromeric recombination.</title>
        <authorList>
            <person name="Coelho M.A."/>
            <person name="David-Palma M."/>
            <person name="Shea T."/>
            <person name="Bowers K."/>
            <person name="McGinley-Smith S."/>
            <person name="Mohammad A.W."/>
            <person name="Gnirke A."/>
            <person name="Yurkov A.M."/>
            <person name="Nowrousian M."/>
            <person name="Sun S."/>
            <person name="Cuomo C.A."/>
            <person name="Heitman J."/>
        </authorList>
    </citation>
    <scope>NUCLEOTIDE SEQUENCE</scope>
    <source>
        <strain evidence="9">CBS 12478</strain>
    </source>
</reference>
<feature type="compositionally biased region" description="Low complexity" evidence="8">
    <location>
        <begin position="1224"/>
        <end position="1237"/>
    </location>
</feature>
<evidence type="ECO:0000256" key="7">
    <source>
        <dbReference type="ARBA" id="ARBA00022917"/>
    </source>
</evidence>
<organism evidence="9 10">
    <name type="scientific">Kwoniella shandongensis</name>
    <dbReference type="NCBI Taxonomy" id="1734106"/>
    <lineage>
        <taxon>Eukaryota</taxon>
        <taxon>Fungi</taxon>
        <taxon>Dikarya</taxon>
        <taxon>Basidiomycota</taxon>
        <taxon>Agaricomycotina</taxon>
        <taxon>Tremellomycetes</taxon>
        <taxon>Tremellales</taxon>
        <taxon>Cryptococcaceae</taxon>
        <taxon>Kwoniella</taxon>
    </lineage>
</organism>
<feature type="compositionally biased region" description="Low complexity" evidence="8">
    <location>
        <begin position="180"/>
        <end position="198"/>
    </location>
</feature>
<dbReference type="OrthoDB" id="514777at2759"/>
<dbReference type="GO" id="GO:0003729">
    <property type="term" value="F:mRNA binding"/>
    <property type="evidence" value="ECO:0007669"/>
    <property type="project" value="TreeGrafter"/>
</dbReference>
<feature type="region of interest" description="Disordered" evidence="8">
    <location>
        <begin position="1"/>
        <end position="679"/>
    </location>
</feature>
<gene>
    <name evidence="9" type="ORF">CI109_101607</name>
</gene>
<feature type="compositionally biased region" description="Basic and acidic residues" evidence="8">
    <location>
        <begin position="1066"/>
        <end position="1084"/>
    </location>
</feature>
<evidence type="ECO:0000256" key="8">
    <source>
        <dbReference type="SAM" id="MobiDB-lite"/>
    </source>
</evidence>
<name>A0A5M6CAJ6_9TREE</name>
<feature type="compositionally biased region" description="Basic and acidic residues" evidence="8">
    <location>
        <begin position="527"/>
        <end position="604"/>
    </location>
</feature>
<feature type="compositionally biased region" description="Gly residues" evidence="8">
    <location>
        <begin position="832"/>
        <end position="848"/>
    </location>
</feature>
<keyword evidence="5" id="KW-0597">Phosphoprotein</keyword>
<feature type="compositionally biased region" description="Polar residues" evidence="8">
    <location>
        <begin position="50"/>
        <end position="66"/>
    </location>
</feature>
<dbReference type="PANTHER" id="PTHR23253">
    <property type="entry name" value="EUKARYOTIC TRANSLATION INITIATION FACTOR 4 GAMMA"/>
    <property type="match status" value="1"/>
</dbReference>
<dbReference type="Pfam" id="PF02854">
    <property type="entry name" value="MIF4G"/>
    <property type="match status" value="1"/>
</dbReference>
<evidence type="ECO:0000256" key="6">
    <source>
        <dbReference type="ARBA" id="ARBA00022884"/>
    </source>
</evidence>
<dbReference type="GO" id="GO:0016281">
    <property type="term" value="C:eukaryotic translation initiation factor 4F complex"/>
    <property type="evidence" value="ECO:0007669"/>
    <property type="project" value="TreeGrafter"/>
</dbReference>
<feature type="region of interest" description="Disordered" evidence="8">
    <location>
        <begin position="1224"/>
        <end position="1394"/>
    </location>
</feature>
<dbReference type="SUPFAM" id="SSF48371">
    <property type="entry name" value="ARM repeat"/>
    <property type="match status" value="1"/>
</dbReference>
<feature type="compositionally biased region" description="Basic and acidic residues" evidence="8">
    <location>
        <begin position="615"/>
        <end position="640"/>
    </location>
</feature>
<dbReference type="GO" id="GO:0010494">
    <property type="term" value="C:cytoplasmic stress granule"/>
    <property type="evidence" value="ECO:0007669"/>
    <property type="project" value="UniProtKB-ARBA"/>
</dbReference>
<keyword evidence="7" id="KW-0648">Protein biosynthesis</keyword>
<feature type="compositionally biased region" description="Polar residues" evidence="8">
    <location>
        <begin position="412"/>
        <end position="427"/>
    </location>
</feature>
<comment type="subcellular location">
    <subcellularLocation>
        <location evidence="1">Cytoplasm</location>
    </subcellularLocation>
</comment>
<dbReference type="PANTHER" id="PTHR23253:SF9">
    <property type="entry name" value="EUKARYOTIC TRANSLATION INITIATION FACTOR 4 GAMMA 2"/>
    <property type="match status" value="1"/>
</dbReference>
<dbReference type="KEGG" id="ksn:43586569"/>
<feature type="region of interest" description="Disordered" evidence="8">
    <location>
        <begin position="832"/>
        <end position="853"/>
    </location>
</feature>
<proteinExistence type="inferred from homology"/>
<evidence type="ECO:0000256" key="2">
    <source>
        <dbReference type="ARBA" id="ARBA00005775"/>
    </source>
</evidence>
<comment type="similarity">
    <text evidence="2">Belongs to the eukaryotic initiation factor 4G family.</text>
</comment>
<dbReference type="InterPro" id="IPR036211">
    <property type="entry name" value="eIF4G_eIF4E-bd_sf"/>
</dbReference>
<evidence type="ECO:0000313" key="10">
    <source>
        <dbReference type="Proteomes" id="UP000322225"/>
    </source>
</evidence>
<dbReference type="RefSeq" id="XP_031863393.1">
    <property type="nucleotide sequence ID" value="XM_032002456.1"/>
</dbReference>
<feature type="compositionally biased region" description="Polar residues" evidence="8">
    <location>
        <begin position="234"/>
        <end position="260"/>
    </location>
</feature>
<evidence type="ECO:0000256" key="1">
    <source>
        <dbReference type="ARBA" id="ARBA00004496"/>
    </source>
</evidence>
<dbReference type="FunFam" id="1.25.40.180:FF:000020">
    <property type="entry name" value="Eukaryotic translation initiation factor subunit"/>
    <property type="match status" value="1"/>
</dbReference>
<evidence type="ECO:0000313" key="9">
    <source>
        <dbReference type="EMBL" id="WWD17169.1"/>
    </source>
</evidence>
<feature type="compositionally biased region" description="Low complexity" evidence="8">
    <location>
        <begin position="289"/>
        <end position="330"/>
    </location>
</feature>
<feature type="compositionally biased region" description="Low complexity" evidence="8">
    <location>
        <begin position="658"/>
        <end position="679"/>
    </location>
</feature>
<evidence type="ECO:0000256" key="3">
    <source>
        <dbReference type="ARBA" id="ARBA00022490"/>
    </source>
</evidence>
<feature type="compositionally biased region" description="Polar residues" evidence="8">
    <location>
        <begin position="491"/>
        <end position="500"/>
    </location>
</feature>
<evidence type="ECO:0000256" key="5">
    <source>
        <dbReference type="ARBA" id="ARBA00022553"/>
    </source>
</evidence>
<feature type="compositionally biased region" description="Acidic residues" evidence="8">
    <location>
        <begin position="1363"/>
        <end position="1382"/>
    </location>
</feature>
<keyword evidence="3" id="KW-0963">Cytoplasm</keyword>
<feature type="compositionally biased region" description="Low complexity" evidence="8">
    <location>
        <begin position="15"/>
        <end position="49"/>
    </location>
</feature>
<keyword evidence="6" id="KW-0694">RNA-binding</keyword>
<feature type="compositionally biased region" description="Polar residues" evidence="8">
    <location>
        <begin position="331"/>
        <end position="341"/>
    </location>
</feature>
<dbReference type="SMART" id="SM00543">
    <property type="entry name" value="MIF4G"/>
    <property type="match status" value="1"/>
</dbReference>
<dbReference type="Gene3D" id="1.20.970.30">
    <property type="entry name" value="eIF4G, eIF4E-binding domain"/>
    <property type="match status" value="1"/>
</dbReference>
<evidence type="ECO:0000256" key="4">
    <source>
        <dbReference type="ARBA" id="ARBA00022540"/>
    </source>
</evidence>